<sequence>MTPSFSVMHSNAASAFSYLASNKLHETGKALPLETLRRFLAVFVKSKGNAYFSSEANPLGSKSKNEAPHLSARCFRRSGISSLRLHLSDRDFILTGWRKTKSDVRRRIIKYRQGKKGSLAELAA</sequence>
<accession>A0A0J7BG96</accession>
<organism evidence="1 2">
    <name type="scientific">Coccidioides immitis RMSCC 2394</name>
    <dbReference type="NCBI Taxonomy" id="404692"/>
    <lineage>
        <taxon>Eukaryota</taxon>
        <taxon>Fungi</taxon>
        <taxon>Dikarya</taxon>
        <taxon>Ascomycota</taxon>
        <taxon>Pezizomycotina</taxon>
        <taxon>Eurotiomycetes</taxon>
        <taxon>Eurotiomycetidae</taxon>
        <taxon>Onygenales</taxon>
        <taxon>Onygenaceae</taxon>
        <taxon>Coccidioides</taxon>
    </lineage>
</organism>
<gene>
    <name evidence="1" type="ORF">CIRG_09432</name>
</gene>
<proteinExistence type="predicted"/>
<evidence type="ECO:0000313" key="2">
    <source>
        <dbReference type="Proteomes" id="UP000054565"/>
    </source>
</evidence>
<protein>
    <submittedName>
        <fullName evidence="1">Uncharacterized protein</fullName>
    </submittedName>
</protein>
<reference evidence="2" key="1">
    <citation type="journal article" date="2010" name="Genome Res.">
        <title>Population genomic sequencing of Coccidioides fungi reveals recent hybridization and transposon control.</title>
        <authorList>
            <person name="Neafsey D.E."/>
            <person name="Barker B.M."/>
            <person name="Sharpton T.J."/>
            <person name="Stajich J.E."/>
            <person name="Park D.J."/>
            <person name="Whiston E."/>
            <person name="Hung C.-Y."/>
            <person name="McMahan C."/>
            <person name="White J."/>
            <person name="Sykes S."/>
            <person name="Heiman D."/>
            <person name="Young S."/>
            <person name="Zeng Q."/>
            <person name="Abouelleil A."/>
            <person name="Aftuck L."/>
            <person name="Bessette D."/>
            <person name="Brown A."/>
            <person name="FitzGerald M."/>
            <person name="Lui A."/>
            <person name="Macdonald J.P."/>
            <person name="Priest M."/>
            <person name="Orbach M.J."/>
            <person name="Galgiani J.N."/>
            <person name="Kirkland T.N."/>
            <person name="Cole G.T."/>
            <person name="Birren B.W."/>
            <person name="Henn M.R."/>
            <person name="Taylor J.W."/>
            <person name="Rounsley S.D."/>
        </authorList>
    </citation>
    <scope>NUCLEOTIDE SEQUENCE [LARGE SCALE GENOMIC DNA]</scope>
    <source>
        <strain evidence="2">RMSCC 2394</strain>
    </source>
</reference>
<dbReference type="EMBL" id="DS028099">
    <property type="protein sequence ID" value="KMP09262.1"/>
    <property type="molecule type" value="Genomic_DNA"/>
</dbReference>
<name>A0A0J7BG96_COCIT</name>
<dbReference type="Proteomes" id="UP000054565">
    <property type="component" value="Unassembled WGS sequence"/>
</dbReference>
<dbReference type="AlphaFoldDB" id="A0A0J7BG96"/>
<evidence type="ECO:0000313" key="1">
    <source>
        <dbReference type="EMBL" id="KMP09262.1"/>
    </source>
</evidence>